<evidence type="ECO:0000313" key="3">
    <source>
        <dbReference type="Proteomes" id="UP000243797"/>
    </source>
</evidence>
<dbReference type="SUPFAM" id="SSF50939">
    <property type="entry name" value="Sialidases"/>
    <property type="match status" value="1"/>
</dbReference>
<feature type="signal peptide" evidence="1">
    <location>
        <begin position="1"/>
        <end position="20"/>
    </location>
</feature>
<keyword evidence="3" id="KW-1185">Reference proteome</keyword>
<feature type="chain" id="PRO_5014474345" description="Glycoside hydrolase family 93 protein" evidence="1">
    <location>
        <begin position="21"/>
        <end position="358"/>
    </location>
</feature>
<proteinExistence type="predicted"/>
<dbReference type="Gene3D" id="2.120.10.10">
    <property type="match status" value="1"/>
</dbReference>
<dbReference type="Proteomes" id="UP000243797">
    <property type="component" value="Unassembled WGS sequence"/>
</dbReference>
<evidence type="ECO:0008006" key="4">
    <source>
        <dbReference type="Google" id="ProtNLM"/>
    </source>
</evidence>
<sequence length="358" mass="39935">MYFNPLLAFICIGSSTLVSAAAISKRAPEPFSDFTRNEFLKPAADANLWGTLYARSLQLPDESLLMTWENYPKEPPLNGWGMRFQTFLYTLPVPFGGYPADTILASGVSTPESLTGGTWIELYASTDNALTWTFVSHIAYGDGPNTITNGNKALWEPFLYIYDGQLVCHYSDQRDPNHGQKLVHTTTTDLRNWSPIVDDVADPNYEGRPGMTVMTHIESTNKWIMTYENCVTDGCKVYYKIADSPLQFENVQGVRLYTPDGIDIVNGPYVIWTPHPTRDDGSGIVIVSGTNREEVFVAEDAVPEGQWKMVNVNHWSAYSRSLRVVTVQGKRKLFFGNGGNFGPKENNGIACAIIEIPY</sequence>
<reference evidence="2 3" key="1">
    <citation type="submission" date="2017-06" db="EMBL/GenBank/DDBJ databases">
        <title>Draft genome sequence of a variant of Elsinoe murrayae.</title>
        <authorList>
            <person name="Cheng Q."/>
        </authorList>
    </citation>
    <scope>NUCLEOTIDE SEQUENCE [LARGE SCALE GENOMIC DNA]</scope>
    <source>
        <strain evidence="2 3">CQ-2017a</strain>
    </source>
</reference>
<evidence type="ECO:0000256" key="1">
    <source>
        <dbReference type="SAM" id="SignalP"/>
    </source>
</evidence>
<gene>
    <name evidence="2" type="ORF">CAC42_8062</name>
</gene>
<dbReference type="EMBL" id="NKHZ01000050">
    <property type="protein sequence ID" value="PNS17519.1"/>
    <property type="molecule type" value="Genomic_DNA"/>
</dbReference>
<dbReference type="InParanoid" id="A0A2K1QRC4"/>
<accession>A0A2K1QRC4</accession>
<keyword evidence="1" id="KW-0732">Signal</keyword>
<dbReference type="PANTHER" id="PTHR38792:SF3">
    <property type="entry name" value="BNR_ASP-BOX REPEAT DOMAIN PROTEIN (AFU_ORTHOLOGUE AFUA_7G06430)-RELATED"/>
    <property type="match status" value="1"/>
</dbReference>
<comment type="caution">
    <text evidence="2">The sequence shown here is derived from an EMBL/GenBank/DDBJ whole genome shotgun (WGS) entry which is preliminary data.</text>
</comment>
<name>A0A2K1QRC4_9PEZI</name>
<dbReference type="AlphaFoldDB" id="A0A2K1QRC4"/>
<protein>
    <recommendedName>
        <fullName evidence="4">Glycoside hydrolase family 93 protein</fullName>
    </recommendedName>
</protein>
<dbReference type="STRING" id="2082308.A0A2K1QRC4"/>
<organism evidence="2 3">
    <name type="scientific">Sphaceloma murrayae</name>
    <dbReference type="NCBI Taxonomy" id="2082308"/>
    <lineage>
        <taxon>Eukaryota</taxon>
        <taxon>Fungi</taxon>
        <taxon>Dikarya</taxon>
        <taxon>Ascomycota</taxon>
        <taxon>Pezizomycotina</taxon>
        <taxon>Dothideomycetes</taxon>
        <taxon>Dothideomycetidae</taxon>
        <taxon>Myriangiales</taxon>
        <taxon>Elsinoaceae</taxon>
        <taxon>Sphaceloma</taxon>
    </lineage>
</organism>
<dbReference type="InterPro" id="IPR036278">
    <property type="entry name" value="Sialidase_sf"/>
</dbReference>
<dbReference type="PANTHER" id="PTHR38792">
    <property type="entry name" value="BNR/ASP-BOX REPEAT DOMAIN PROTEIN (AFU_ORTHOLOGUE AFUA_7G06430)-RELATED"/>
    <property type="match status" value="1"/>
</dbReference>
<evidence type="ECO:0000313" key="2">
    <source>
        <dbReference type="EMBL" id="PNS17519.1"/>
    </source>
</evidence>
<dbReference type="OrthoDB" id="2130735at2759"/>